<evidence type="ECO:0000313" key="1">
    <source>
        <dbReference type="EMBL" id="SNX70066.1"/>
    </source>
</evidence>
<sequence length="126" mass="14351">MWKRISHVNRLLFNTVSFSSLVRLGDTNTICSRADVFAVQREEEIFFGYEGPVDGPEISIFSERIPLPPKGNVRANFYQYNPNIFVNKVDITATSTSSIVKVGNIGKAYMESRVKHIRQLKPKEND</sequence>
<keyword evidence="2" id="KW-1185">Reference proteome</keyword>
<dbReference type="RefSeq" id="WP_097158358.1">
    <property type="nucleotide sequence ID" value="NZ_JBEPMQ010000002.1"/>
</dbReference>
<accession>A0A285CSN7</accession>
<dbReference type="Proteomes" id="UP000219546">
    <property type="component" value="Unassembled WGS sequence"/>
</dbReference>
<dbReference type="OrthoDB" id="2599887at2"/>
<dbReference type="InterPro" id="IPR024496">
    <property type="entry name" value="Spore_germ_GerPE"/>
</dbReference>
<name>A0A285CSN7_9BACI</name>
<proteinExistence type="predicted"/>
<dbReference type="EMBL" id="OAOP01000003">
    <property type="protein sequence ID" value="SNX70066.1"/>
    <property type="molecule type" value="Genomic_DNA"/>
</dbReference>
<gene>
    <name evidence="1" type="ORF">SAMN05877753_103449</name>
</gene>
<organism evidence="1 2">
    <name type="scientific">Bacillus oleivorans</name>
    <dbReference type="NCBI Taxonomy" id="1448271"/>
    <lineage>
        <taxon>Bacteria</taxon>
        <taxon>Bacillati</taxon>
        <taxon>Bacillota</taxon>
        <taxon>Bacilli</taxon>
        <taxon>Bacillales</taxon>
        <taxon>Bacillaceae</taxon>
        <taxon>Bacillus</taxon>
    </lineage>
</organism>
<evidence type="ECO:0000313" key="2">
    <source>
        <dbReference type="Proteomes" id="UP000219546"/>
    </source>
</evidence>
<protein>
    <submittedName>
        <fullName evidence="1">Spore germination protein PE</fullName>
    </submittedName>
</protein>
<dbReference type="Pfam" id="PF10970">
    <property type="entry name" value="GerPE"/>
    <property type="match status" value="1"/>
</dbReference>
<dbReference type="AlphaFoldDB" id="A0A285CSN7"/>
<reference evidence="1 2" key="1">
    <citation type="submission" date="2017-08" db="EMBL/GenBank/DDBJ databases">
        <authorList>
            <person name="de Groot N.N."/>
        </authorList>
    </citation>
    <scope>NUCLEOTIDE SEQUENCE [LARGE SCALE GENOMIC DNA]</scope>
    <source>
        <strain evidence="1 2">JC228</strain>
    </source>
</reference>